<organism evidence="7 8">
    <name type="scientific">Lancefieldella rimae</name>
    <dbReference type="NCBI Taxonomy" id="1383"/>
    <lineage>
        <taxon>Bacteria</taxon>
        <taxon>Bacillati</taxon>
        <taxon>Actinomycetota</taxon>
        <taxon>Coriobacteriia</taxon>
        <taxon>Coriobacteriales</taxon>
        <taxon>Atopobiaceae</taxon>
        <taxon>Lancefieldella</taxon>
    </lineage>
</organism>
<evidence type="ECO:0000313" key="8">
    <source>
        <dbReference type="Proteomes" id="UP000698335"/>
    </source>
</evidence>
<dbReference type="GO" id="GO:0006298">
    <property type="term" value="P:mismatch repair"/>
    <property type="evidence" value="ECO:0007669"/>
    <property type="project" value="InterPro"/>
</dbReference>
<dbReference type="EMBL" id="JABZGW010000283">
    <property type="protein sequence ID" value="MBF4808263.1"/>
    <property type="molecule type" value="Genomic_DNA"/>
</dbReference>
<dbReference type="SUPFAM" id="SSF52980">
    <property type="entry name" value="Restriction endonuclease-like"/>
    <property type="match status" value="1"/>
</dbReference>
<dbReference type="InterPro" id="IPR011335">
    <property type="entry name" value="Restrct_endonuc-II-like"/>
</dbReference>
<evidence type="ECO:0000313" key="7">
    <source>
        <dbReference type="EMBL" id="MBF4808263.1"/>
    </source>
</evidence>
<dbReference type="AlphaFoldDB" id="A0A930YNQ3"/>
<dbReference type="Gene3D" id="3.40.960.10">
    <property type="entry name" value="VSR Endonuclease"/>
    <property type="match status" value="1"/>
</dbReference>
<evidence type="ECO:0000256" key="3">
    <source>
        <dbReference type="ARBA" id="ARBA00022763"/>
    </source>
</evidence>
<keyword evidence="3" id="KW-0227">DNA damage</keyword>
<accession>A0A930YNQ3</accession>
<dbReference type="Proteomes" id="UP000698335">
    <property type="component" value="Unassembled WGS sequence"/>
</dbReference>
<comment type="similarity">
    <text evidence="6">Belongs to the Vsr family.</text>
</comment>
<keyword evidence="4" id="KW-0378">Hydrolase</keyword>
<protein>
    <submittedName>
        <fullName evidence="7">Very short patch repair endonuclease</fullName>
    </submittedName>
</protein>
<keyword evidence="2 7" id="KW-0255">Endonuclease</keyword>
<comment type="caution">
    <text evidence="7">The sequence shown here is derived from an EMBL/GenBank/DDBJ whole genome shotgun (WGS) entry which is preliminary data.</text>
</comment>
<reference evidence="7" key="1">
    <citation type="submission" date="2020-04" db="EMBL/GenBank/DDBJ databases">
        <title>Deep metagenomics examines the oral microbiome during advanced dental caries in children, revealing novel taxa and co-occurrences with host molecules.</title>
        <authorList>
            <person name="Baker J.L."/>
            <person name="Morton J.T."/>
            <person name="Dinis M."/>
            <person name="Alvarez R."/>
            <person name="Tran N.C."/>
            <person name="Knight R."/>
            <person name="Edlund A."/>
        </authorList>
    </citation>
    <scope>NUCLEOTIDE SEQUENCE</scope>
    <source>
        <strain evidence="7">JCVI_38_bin.5</strain>
    </source>
</reference>
<sequence length="103" mass="11923">PDIAYPGRKIAIFVNGCFWHRCPHCNLTVPKTHTEFWEAKFARNVERDRRTAEALEKDGWTVVTVWECQLKKGEIEHTRTYLYTTLCKPDGSVSDEDGKTEGH</sequence>
<dbReference type="Pfam" id="PF03852">
    <property type="entry name" value="Vsr"/>
    <property type="match status" value="1"/>
</dbReference>
<evidence type="ECO:0000256" key="5">
    <source>
        <dbReference type="ARBA" id="ARBA00023204"/>
    </source>
</evidence>
<keyword evidence="5" id="KW-0234">DNA repair</keyword>
<dbReference type="GO" id="GO:0016787">
    <property type="term" value="F:hydrolase activity"/>
    <property type="evidence" value="ECO:0007669"/>
    <property type="project" value="UniProtKB-KW"/>
</dbReference>
<dbReference type="GO" id="GO:0004519">
    <property type="term" value="F:endonuclease activity"/>
    <property type="evidence" value="ECO:0007669"/>
    <property type="project" value="UniProtKB-KW"/>
</dbReference>
<evidence type="ECO:0000256" key="2">
    <source>
        <dbReference type="ARBA" id="ARBA00022759"/>
    </source>
</evidence>
<keyword evidence="1" id="KW-0540">Nuclease</keyword>
<proteinExistence type="inferred from homology"/>
<name>A0A930YNQ3_9ACTN</name>
<gene>
    <name evidence="7" type="ORF">HXK26_06160</name>
</gene>
<evidence type="ECO:0000256" key="1">
    <source>
        <dbReference type="ARBA" id="ARBA00022722"/>
    </source>
</evidence>
<evidence type="ECO:0000256" key="6">
    <source>
        <dbReference type="ARBA" id="ARBA00029466"/>
    </source>
</evidence>
<evidence type="ECO:0000256" key="4">
    <source>
        <dbReference type="ARBA" id="ARBA00022801"/>
    </source>
</evidence>
<feature type="non-terminal residue" evidence="7">
    <location>
        <position position="1"/>
    </location>
</feature>
<dbReference type="InterPro" id="IPR004603">
    <property type="entry name" value="DNA_mismatch_endonuc_vsr"/>
</dbReference>